<evidence type="ECO:0000313" key="1">
    <source>
        <dbReference type="EMBL" id="KAJ9051051.1"/>
    </source>
</evidence>
<reference evidence="1" key="1">
    <citation type="submission" date="2022-04" db="EMBL/GenBank/DDBJ databases">
        <title>Genome of the entomopathogenic fungus Entomophthora muscae.</title>
        <authorList>
            <person name="Elya C."/>
            <person name="Lovett B.R."/>
            <person name="Lee E."/>
            <person name="Macias A.M."/>
            <person name="Hajek A.E."/>
            <person name="De Bivort B.L."/>
            <person name="Kasson M.T."/>
            <person name="De Fine Licht H.H."/>
            <person name="Stajich J.E."/>
        </authorList>
    </citation>
    <scope>NUCLEOTIDE SEQUENCE</scope>
    <source>
        <strain evidence="1">Berkeley</strain>
    </source>
</reference>
<organism evidence="1 2">
    <name type="scientific">Entomophthora muscae</name>
    <dbReference type="NCBI Taxonomy" id="34485"/>
    <lineage>
        <taxon>Eukaryota</taxon>
        <taxon>Fungi</taxon>
        <taxon>Fungi incertae sedis</taxon>
        <taxon>Zoopagomycota</taxon>
        <taxon>Entomophthoromycotina</taxon>
        <taxon>Entomophthoromycetes</taxon>
        <taxon>Entomophthorales</taxon>
        <taxon>Entomophthoraceae</taxon>
        <taxon>Entomophthora</taxon>
    </lineage>
</organism>
<comment type="caution">
    <text evidence="1">The sequence shown here is derived from an EMBL/GenBank/DDBJ whole genome shotgun (WGS) entry which is preliminary data.</text>
</comment>
<sequence length="160" mass="16997">MNAFVNIPDNNLSTCKVLEVIPPWFVSGTPKKNGLVSNICSLLPSSLKPEMAVNSVFSAPKFKPRSLFDLVDKDSPKVNVNLISIQSLPSELAPKSTPSDVGNGFEAGDCLCLFLGPLSAVPSIVPPLSPPGPPVSVEELQTSQGHAKNEGSGEEYITFY</sequence>
<evidence type="ECO:0000313" key="2">
    <source>
        <dbReference type="Proteomes" id="UP001165960"/>
    </source>
</evidence>
<dbReference type="EMBL" id="QTSX02007125">
    <property type="protein sequence ID" value="KAJ9051051.1"/>
    <property type="molecule type" value="Genomic_DNA"/>
</dbReference>
<dbReference type="Proteomes" id="UP001165960">
    <property type="component" value="Unassembled WGS sequence"/>
</dbReference>
<accession>A0ACC2RLZ4</accession>
<keyword evidence="2" id="KW-1185">Reference proteome</keyword>
<name>A0ACC2RLZ4_9FUNG</name>
<proteinExistence type="predicted"/>
<gene>
    <name evidence="1" type="ORF">DSO57_1008314</name>
</gene>
<protein>
    <submittedName>
        <fullName evidence="1">Uncharacterized protein</fullName>
    </submittedName>
</protein>